<dbReference type="AlphaFoldDB" id="A0A8J2YA18"/>
<dbReference type="Proteomes" id="UP000628775">
    <property type="component" value="Unassembled WGS sequence"/>
</dbReference>
<name>A0A8J2YA18_9BACL</name>
<dbReference type="EMBL" id="BMIR01000001">
    <property type="protein sequence ID" value="GGE28163.1"/>
    <property type="molecule type" value="Genomic_DNA"/>
</dbReference>
<keyword evidence="2" id="KW-1185">Reference proteome</keyword>
<reference evidence="1" key="1">
    <citation type="journal article" date="2014" name="Int. J. Syst. Evol. Microbiol.">
        <title>Complete genome sequence of Corynebacterium casei LMG S-19264T (=DSM 44701T), isolated from a smear-ripened cheese.</title>
        <authorList>
            <consortium name="US DOE Joint Genome Institute (JGI-PGF)"/>
            <person name="Walter F."/>
            <person name="Albersmeier A."/>
            <person name="Kalinowski J."/>
            <person name="Ruckert C."/>
        </authorList>
    </citation>
    <scope>NUCLEOTIDE SEQUENCE</scope>
    <source>
        <strain evidence="1">CGMCC 1.15371</strain>
    </source>
</reference>
<accession>A0A8J2YA18</accession>
<reference evidence="1" key="2">
    <citation type="submission" date="2020-09" db="EMBL/GenBank/DDBJ databases">
        <authorList>
            <person name="Sun Q."/>
            <person name="Zhou Y."/>
        </authorList>
    </citation>
    <scope>NUCLEOTIDE SEQUENCE</scope>
    <source>
        <strain evidence="1">CGMCC 1.15371</strain>
    </source>
</reference>
<evidence type="ECO:0000313" key="2">
    <source>
        <dbReference type="Proteomes" id="UP000628775"/>
    </source>
</evidence>
<organism evidence="1 2">
    <name type="scientific">Pullulanibacillus camelliae</name>
    <dbReference type="NCBI Taxonomy" id="1707096"/>
    <lineage>
        <taxon>Bacteria</taxon>
        <taxon>Bacillati</taxon>
        <taxon>Bacillota</taxon>
        <taxon>Bacilli</taxon>
        <taxon>Bacillales</taxon>
        <taxon>Sporolactobacillaceae</taxon>
        <taxon>Pullulanibacillus</taxon>
    </lineage>
</organism>
<dbReference type="RefSeq" id="WP_188688191.1">
    <property type="nucleotide sequence ID" value="NZ_BMIR01000001.1"/>
</dbReference>
<sequence length="50" mass="5863">MIVVTEQELKQDVIDKINRQLTPKELDFIQWIVENQKAVTTAQNDMTNCE</sequence>
<protein>
    <submittedName>
        <fullName evidence="1">Uncharacterized protein</fullName>
    </submittedName>
</protein>
<proteinExistence type="predicted"/>
<comment type="caution">
    <text evidence="1">The sequence shown here is derived from an EMBL/GenBank/DDBJ whole genome shotgun (WGS) entry which is preliminary data.</text>
</comment>
<evidence type="ECO:0000313" key="1">
    <source>
        <dbReference type="EMBL" id="GGE28163.1"/>
    </source>
</evidence>
<gene>
    <name evidence="1" type="ORF">GCM10011391_03360</name>
</gene>